<dbReference type="GO" id="GO:0006629">
    <property type="term" value="P:lipid metabolic process"/>
    <property type="evidence" value="ECO:0007669"/>
    <property type="project" value="InterPro"/>
</dbReference>
<feature type="domain" description="VWFA" evidence="3">
    <location>
        <begin position="117"/>
        <end position="296"/>
    </location>
</feature>
<dbReference type="eggNOG" id="COG1075">
    <property type="taxonomic scope" value="Bacteria"/>
</dbReference>
<dbReference type="Gene3D" id="3.40.50.410">
    <property type="entry name" value="von Willebrand factor, type A domain"/>
    <property type="match status" value="1"/>
</dbReference>
<name>F9UHT2_9GAMM</name>
<dbReference type="Gene3D" id="3.30.1920.20">
    <property type="match status" value="1"/>
</dbReference>
<evidence type="ECO:0000313" key="5">
    <source>
        <dbReference type="Proteomes" id="UP000005459"/>
    </source>
</evidence>
<dbReference type="EMBL" id="AFWV01000020">
    <property type="protein sequence ID" value="EGV16258.1"/>
    <property type="molecule type" value="Genomic_DNA"/>
</dbReference>
<dbReference type="SUPFAM" id="SSF53300">
    <property type="entry name" value="vWA-like"/>
    <property type="match status" value="1"/>
</dbReference>
<evidence type="ECO:0000256" key="1">
    <source>
        <dbReference type="SAM" id="MobiDB-lite"/>
    </source>
</evidence>
<dbReference type="eggNOG" id="COG0265">
    <property type="taxonomic scope" value="Bacteria"/>
</dbReference>
<dbReference type="Gene3D" id="3.40.50.1820">
    <property type="entry name" value="alpha/beta hydrolase"/>
    <property type="match status" value="1"/>
</dbReference>
<keyword evidence="5" id="KW-1185">Reference proteome</keyword>
<dbReference type="GO" id="GO:0008374">
    <property type="term" value="F:O-acyltransferase activity"/>
    <property type="evidence" value="ECO:0007669"/>
    <property type="project" value="InterPro"/>
</dbReference>
<accession>F9UHT2</accession>
<evidence type="ECO:0000256" key="2">
    <source>
        <dbReference type="SAM" id="SignalP"/>
    </source>
</evidence>
<dbReference type="SMART" id="SM00327">
    <property type="entry name" value="VWA"/>
    <property type="match status" value="1"/>
</dbReference>
<dbReference type="InterPro" id="IPR029058">
    <property type="entry name" value="AB_hydrolase_fold"/>
</dbReference>
<dbReference type="InterPro" id="IPR002035">
    <property type="entry name" value="VWF_A"/>
</dbReference>
<dbReference type="PANTHER" id="PTHR11440">
    <property type="entry name" value="LECITHIN-CHOLESTEROL ACYLTRANSFERASE-RELATED"/>
    <property type="match status" value="1"/>
</dbReference>
<gene>
    <name evidence="4" type="ORF">ThimaDRAFT_4485</name>
</gene>
<dbReference type="Pfam" id="PF00092">
    <property type="entry name" value="VWA"/>
    <property type="match status" value="1"/>
</dbReference>
<proteinExistence type="predicted"/>
<dbReference type="SUPFAM" id="SSF53474">
    <property type="entry name" value="alpha/beta-Hydrolases"/>
    <property type="match status" value="1"/>
</dbReference>
<evidence type="ECO:0000313" key="4">
    <source>
        <dbReference type="EMBL" id="EGV16258.1"/>
    </source>
</evidence>
<organism evidence="4 5">
    <name type="scientific">Thiocapsa marina 5811</name>
    <dbReference type="NCBI Taxonomy" id="768671"/>
    <lineage>
        <taxon>Bacteria</taxon>
        <taxon>Pseudomonadati</taxon>
        <taxon>Pseudomonadota</taxon>
        <taxon>Gammaproteobacteria</taxon>
        <taxon>Chromatiales</taxon>
        <taxon>Chromatiaceae</taxon>
        <taxon>Thiocapsa</taxon>
    </lineage>
</organism>
<dbReference type="InterPro" id="IPR036465">
    <property type="entry name" value="vWFA_dom_sf"/>
</dbReference>
<keyword evidence="2" id="KW-0732">Signal</keyword>
<feature type="chain" id="PRO_5003388856" evidence="2">
    <location>
        <begin position="22"/>
        <end position="1376"/>
    </location>
</feature>
<dbReference type="OrthoDB" id="5760641at2"/>
<reference evidence="4 5" key="1">
    <citation type="submission" date="2011-06" db="EMBL/GenBank/DDBJ databases">
        <title>The draft genome of Thiocapsa marina 5811.</title>
        <authorList>
            <consortium name="US DOE Joint Genome Institute (JGI-PGF)"/>
            <person name="Lucas S."/>
            <person name="Han J."/>
            <person name="Cheng J.-F."/>
            <person name="Goodwin L."/>
            <person name="Pitluck S."/>
            <person name="Peters L."/>
            <person name="Land M.L."/>
            <person name="Hauser L."/>
            <person name="Vogl K."/>
            <person name="Liu Z."/>
            <person name="Imhoff J."/>
            <person name="Thiel V."/>
            <person name="Frigaard N.-U."/>
            <person name="Bryant D."/>
            <person name="Woyke T.J."/>
        </authorList>
    </citation>
    <scope>NUCLEOTIDE SEQUENCE [LARGE SCALE GENOMIC DNA]</scope>
    <source>
        <strain evidence="4 5">5811</strain>
    </source>
</reference>
<evidence type="ECO:0000259" key="3">
    <source>
        <dbReference type="PROSITE" id="PS50234"/>
    </source>
</evidence>
<dbReference type="NCBIfam" id="NF047446">
    <property type="entry name" value="barrel_OmpL47"/>
    <property type="match status" value="1"/>
</dbReference>
<sequence length="1376" mass="149024">MRTLILSSAALLGFLALPGMAEVYDPYTGPDPVAPSLRLMAEPFAATEALGPVSVSIRSLNSQTFPFVFLDVDATDETSTCTLFSAENFQVLEDGVAQKDYFAVTPPNENQGVRLVDIVFIMDNSGSMSDDQLAVRNNVYGFVDKLAQAGINYAFGLTRYGQGANSGAPLIEDNGNLTSDAAYFKDTVWTRNTIDGGTEPGYRAIVDSAAKFNYRPGSRRVFIIVTDESPNQGGATLDQAAAALQSGDVTLFAVTATSLFSSFQSLVADPSQQLLGLTTSFDQIFTAVTDLLADTYRVTYKAQNETIDGLERAVEVQVTCGAETGSDTTTYMPGSEPKIARTQETTDLSATTQPAQTALTIAAQVTDQAEPLVQTDGVRLYYRPTTTDSNAPYKFVKMTRIGGDNYSVSIPSSDVLEPGVDYYISATDGVSNVTDPKVEASLRPYAIAVFPNEPPLLVLDLITDAEEGEPIGVCVEADDTTDRLEKVVLHFRALGELTYESVTMQPSDGPPCSTSATPHVYDATIPADRVTLKGVEYYIEAVDNYGTRATLGAADQPAVITVSAAGNKPYVVFIPGFLGSRLYRPGTFELDRVWETIYDDWFNSDFEYLRLCDSDVGPCDGIGEPNPDRPAYLGDPDDIIGTPDDDQNERGIIGEVHLDGKVPLVEGRNVYKSAIDYFNQRLGQDHWRTVPWDWRLSVEDPLTLVLVELAIRSLVGDSGEKVVIVAHSTGGLVAKAYLEQYGSRQVSRLISVAVPHFGTPQALPELLHGDMNDWPNGFIPKKEWRDAGRRMKSTHQLLPSDAYIAGSDESVIDVLDLPRVFAVSDCANDPGEDDWELNNYDFKSYLGLSSWLQEHTLMKPGRYDDTTRPLELSGQLLDVAEGFHSAFDGWVPDIPVDLIAGTNVATVEGIDYGHEYLLRDVYVAPSLSVRKWICKDDVIYDIRENRKGDGTVPVASALGMPDHENIKKHQPVDLKVGRNASHSTIFAHQGIQKLLDQVLGVSETVTVQAQALRIASVSALYSTGSDVQTRIRVFGDVALHVYDESGQHTGYRASGNLGLDFGEEAVPGSSYRSNGYTQIVWIPGTLEIYRTEIVPRAQTQVVVRIEQYIGDERVAQVDLPPVDLGDNGRLNVIGSESLEETKIAVDTDGDGVSERVLPILSPLTDTFPPVSAHTLVGAMGENGWYVSDVAVSLSANDGEGVGVQTVFYALDNSQPQAYTNSNGISITSEGVHTLTYYAVDYFGNQEEPHTVAVKIDKTAPVVTASLSPDILWPPNHKMVQVQATVTASDTCDPSPAVSPVSVTSNEPDSGTGYGDTPNDIVILNDTTFKLRAERSGAGSGRIYTIMYEVADAAGNTSQASAKVTVPHDKGKKGKKN</sequence>
<dbReference type="InterPro" id="IPR058094">
    <property type="entry name" value="Ig-like_OmpL47-like"/>
</dbReference>
<feature type="region of interest" description="Disordered" evidence="1">
    <location>
        <begin position="1290"/>
        <end position="1318"/>
    </location>
</feature>
<protein>
    <submittedName>
        <fullName evidence="4">von Willebrand factor type A</fullName>
    </submittedName>
</protein>
<dbReference type="Proteomes" id="UP000005459">
    <property type="component" value="Unassembled WGS sequence"/>
</dbReference>
<dbReference type="PROSITE" id="PS50234">
    <property type="entry name" value="VWFA"/>
    <property type="match status" value="1"/>
</dbReference>
<dbReference type="InterPro" id="IPR003386">
    <property type="entry name" value="LACT/PDAT_acylTrfase"/>
</dbReference>
<dbReference type="CDD" id="cd00198">
    <property type="entry name" value="vWFA"/>
    <property type="match status" value="1"/>
</dbReference>
<feature type="compositionally biased region" description="Low complexity" evidence="1">
    <location>
        <begin position="1293"/>
        <end position="1302"/>
    </location>
</feature>
<feature type="region of interest" description="Disordered" evidence="1">
    <location>
        <begin position="1356"/>
        <end position="1376"/>
    </location>
</feature>
<feature type="signal peptide" evidence="2">
    <location>
        <begin position="1"/>
        <end position="21"/>
    </location>
</feature>
<dbReference type="Pfam" id="PF02450">
    <property type="entry name" value="LCAT"/>
    <property type="match status" value="1"/>
</dbReference>
<dbReference type="eggNOG" id="COG2304">
    <property type="taxonomic scope" value="Bacteria"/>
</dbReference>
<dbReference type="STRING" id="768671.ThimaDRAFT_4485"/>